<name>A0A4Y6PQ14_PERCE</name>
<evidence type="ECO:0000313" key="2">
    <source>
        <dbReference type="Proteomes" id="UP000315995"/>
    </source>
</evidence>
<reference evidence="1 2" key="1">
    <citation type="submission" date="2019-06" db="EMBL/GenBank/DDBJ databases">
        <title>Persicimonas caeni gen. nov., sp. nov., a predatory bacterium isolated from solar saltern.</title>
        <authorList>
            <person name="Wang S."/>
        </authorList>
    </citation>
    <scope>NUCLEOTIDE SEQUENCE [LARGE SCALE GENOMIC DNA]</scope>
    <source>
        <strain evidence="1 2">YN101</strain>
    </source>
</reference>
<dbReference type="RefSeq" id="WP_141196593.1">
    <property type="nucleotide sequence ID" value="NZ_CP041186.1"/>
</dbReference>
<organism evidence="1 2">
    <name type="scientific">Persicimonas caeni</name>
    <dbReference type="NCBI Taxonomy" id="2292766"/>
    <lineage>
        <taxon>Bacteria</taxon>
        <taxon>Deltaproteobacteria</taxon>
        <taxon>Bradymonadales</taxon>
        <taxon>Bradymonadaceae</taxon>
        <taxon>Persicimonas</taxon>
    </lineage>
</organism>
<accession>A0A4Y6PQ14</accession>
<sequence>MTTLADARERELTSAAVIEALSTSRVVSTLLDCEGVTAETLPWPEISRQFEVQLEVLWRQYQSSAYQSDEAEREAIRGAFDRIAAELYGLTIDDLMLLQRSSSPCTDSI</sequence>
<dbReference type="Proteomes" id="UP000315995">
    <property type="component" value="Chromosome"/>
</dbReference>
<dbReference type="AlphaFoldDB" id="A0A4Y6PQ14"/>
<accession>A0A5B8Y2D8</accession>
<protein>
    <submittedName>
        <fullName evidence="1">Uncharacterized protein</fullName>
    </submittedName>
</protein>
<proteinExistence type="predicted"/>
<gene>
    <name evidence="1" type="ORF">FIV42_04910</name>
</gene>
<keyword evidence="2" id="KW-1185">Reference proteome</keyword>
<evidence type="ECO:0000313" key="1">
    <source>
        <dbReference type="EMBL" id="QDG50097.1"/>
    </source>
</evidence>
<dbReference type="EMBL" id="CP041186">
    <property type="protein sequence ID" value="QDG50097.1"/>
    <property type="molecule type" value="Genomic_DNA"/>
</dbReference>